<feature type="domain" description="TIL" evidence="3">
    <location>
        <begin position="86"/>
        <end position="140"/>
    </location>
</feature>
<comment type="caution">
    <text evidence="4">The sequence shown here is derived from an EMBL/GenBank/DDBJ whole genome shotgun (WGS) entry which is preliminary data.</text>
</comment>
<dbReference type="EMBL" id="BPLR01017540">
    <property type="protein sequence ID" value="GIY92465.1"/>
    <property type="molecule type" value="Genomic_DNA"/>
</dbReference>
<dbReference type="PANTHER" id="PTHR23259">
    <property type="entry name" value="RIDDLE"/>
    <property type="match status" value="1"/>
</dbReference>
<dbReference type="CDD" id="cd19941">
    <property type="entry name" value="TIL"/>
    <property type="match status" value="3"/>
</dbReference>
<evidence type="ECO:0000256" key="1">
    <source>
        <dbReference type="ARBA" id="ARBA00022690"/>
    </source>
</evidence>
<evidence type="ECO:0000259" key="3">
    <source>
        <dbReference type="Pfam" id="PF01826"/>
    </source>
</evidence>
<dbReference type="PANTHER" id="PTHR23259:SF70">
    <property type="entry name" value="ACCESSORY GLAND PROTEIN ACP62F-RELATED"/>
    <property type="match status" value="1"/>
</dbReference>
<dbReference type="Gene3D" id="2.10.25.10">
    <property type="entry name" value="Laminin"/>
    <property type="match status" value="3"/>
</dbReference>
<organism evidence="4 5">
    <name type="scientific">Caerostris extrusa</name>
    <name type="common">Bark spider</name>
    <name type="synonym">Caerostris bankana</name>
    <dbReference type="NCBI Taxonomy" id="172846"/>
    <lineage>
        <taxon>Eukaryota</taxon>
        <taxon>Metazoa</taxon>
        <taxon>Ecdysozoa</taxon>
        <taxon>Arthropoda</taxon>
        <taxon>Chelicerata</taxon>
        <taxon>Arachnida</taxon>
        <taxon>Araneae</taxon>
        <taxon>Araneomorphae</taxon>
        <taxon>Entelegynae</taxon>
        <taxon>Araneoidea</taxon>
        <taxon>Araneidae</taxon>
        <taxon>Caerostris</taxon>
    </lineage>
</organism>
<name>A0AAV4XE05_CAEEX</name>
<dbReference type="Pfam" id="PF01826">
    <property type="entry name" value="TIL"/>
    <property type="match status" value="3"/>
</dbReference>
<dbReference type="SUPFAM" id="SSF57567">
    <property type="entry name" value="Serine protease inhibitors"/>
    <property type="match status" value="3"/>
</dbReference>
<reference evidence="4 5" key="1">
    <citation type="submission" date="2021-06" db="EMBL/GenBank/DDBJ databases">
        <title>Caerostris extrusa draft genome.</title>
        <authorList>
            <person name="Kono N."/>
            <person name="Arakawa K."/>
        </authorList>
    </citation>
    <scope>NUCLEOTIDE SEQUENCE [LARGE SCALE GENOMIC DNA]</scope>
</reference>
<evidence type="ECO:0000256" key="2">
    <source>
        <dbReference type="ARBA" id="ARBA00023157"/>
    </source>
</evidence>
<dbReference type="AlphaFoldDB" id="A0AAV4XE05"/>
<sequence>MQIVYRQFDSSSMTLVRSVNPSYSSSCRSGEIWTECVNPCNTCEYKGFVMHRLNAKRAAIANLSITETKTGFCVPLDLCKAKPMKCPTNALYVPCAPPTIPSCENPYSEQDYEYDCIPGCICKPGFLKRKDSTCVPASQCYAPEVPPGQENLSAQCPKNAIFIQCGSPCPPTCDDLQPEPCEEKCTTACYCKPGYLKRKDGICVIPEDCHPRNKEKIPQVKCPENAIFIQCGSPCPPTCENRQPEPCEEKCTSACYCKPGYLKSKEDKCVKPEKNVLPLVCIVNLF</sequence>
<keyword evidence="1" id="KW-0646">Protease inhibitor</keyword>
<dbReference type="Proteomes" id="UP001054945">
    <property type="component" value="Unassembled WGS sequence"/>
</dbReference>
<protein>
    <recommendedName>
        <fullName evidence="3">TIL domain-containing protein</fullName>
    </recommendedName>
</protein>
<gene>
    <name evidence="4" type="primary">AVEN_191990_1</name>
    <name evidence="4" type="ORF">CEXT_780771</name>
</gene>
<evidence type="ECO:0000313" key="4">
    <source>
        <dbReference type="EMBL" id="GIY92465.1"/>
    </source>
</evidence>
<dbReference type="InterPro" id="IPR036084">
    <property type="entry name" value="Ser_inhib-like_sf"/>
</dbReference>
<evidence type="ECO:0000313" key="5">
    <source>
        <dbReference type="Proteomes" id="UP001054945"/>
    </source>
</evidence>
<keyword evidence="2" id="KW-1015">Disulfide bond</keyword>
<feature type="domain" description="TIL" evidence="3">
    <location>
        <begin position="156"/>
        <end position="209"/>
    </location>
</feature>
<proteinExistence type="predicted"/>
<dbReference type="GO" id="GO:0030414">
    <property type="term" value="F:peptidase inhibitor activity"/>
    <property type="evidence" value="ECO:0007669"/>
    <property type="project" value="UniProtKB-KW"/>
</dbReference>
<feature type="domain" description="TIL" evidence="3">
    <location>
        <begin position="222"/>
        <end position="273"/>
    </location>
</feature>
<dbReference type="InterPro" id="IPR002919">
    <property type="entry name" value="TIL_dom"/>
</dbReference>
<accession>A0AAV4XE05</accession>
<dbReference type="InterPro" id="IPR051368">
    <property type="entry name" value="SerProtInhib-TIL_Domain"/>
</dbReference>
<keyword evidence="5" id="KW-1185">Reference proteome</keyword>